<dbReference type="CDD" id="cd10234">
    <property type="entry name" value="ASKHA_NBD_HSP70_DnaK-like"/>
    <property type="match status" value="1"/>
</dbReference>
<dbReference type="RefSeq" id="WP_328737481.1">
    <property type="nucleotide sequence ID" value="NZ_CP108038.1"/>
</dbReference>
<evidence type="ECO:0000256" key="6">
    <source>
        <dbReference type="ARBA" id="ARBA00023186"/>
    </source>
</evidence>
<dbReference type="InterPro" id="IPR029047">
    <property type="entry name" value="HSP70_peptide-bd_sf"/>
</dbReference>
<dbReference type="Proteomes" id="UP001432071">
    <property type="component" value="Chromosome"/>
</dbReference>
<dbReference type="PROSITE" id="PS01036">
    <property type="entry name" value="HSP70_3"/>
    <property type="match status" value="1"/>
</dbReference>
<dbReference type="InterPro" id="IPR013126">
    <property type="entry name" value="Hsp_70_fam"/>
</dbReference>
<feature type="modified residue" description="Phosphothreonine; by autocatalysis" evidence="7">
    <location>
        <position position="179"/>
    </location>
</feature>
<evidence type="ECO:0000256" key="8">
    <source>
        <dbReference type="RuleBase" id="RU003322"/>
    </source>
</evidence>
<dbReference type="NCBIfam" id="TIGR02350">
    <property type="entry name" value="prok_dnaK"/>
    <property type="match status" value="1"/>
</dbReference>
<dbReference type="Gene3D" id="1.20.1270.10">
    <property type="match status" value="1"/>
</dbReference>
<dbReference type="EMBL" id="CP108038">
    <property type="protein sequence ID" value="WUN91708.1"/>
    <property type="molecule type" value="Genomic_DNA"/>
</dbReference>
<dbReference type="Pfam" id="PF00012">
    <property type="entry name" value="HSP70"/>
    <property type="match status" value="1"/>
</dbReference>
<evidence type="ECO:0000256" key="2">
    <source>
        <dbReference type="ARBA" id="ARBA00022553"/>
    </source>
</evidence>
<dbReference type="InterPro" id="IPR029048">
    <property type="entry name" value="HSP70_C_sf"/>
</dbReference>
<dbReference type="PANTHER" id="PTHR19375">
    <property type="entry name" value="HEAT SHOCK PROTEIN 70KDA"/>
    <property type="match status" value="1"/>
</dbReference>
<evidence type="ECO:0000256" key="7">
    <source>
        <dbReference type="HAMAP-Rule" id="MF_00332"/>
    </source>
</evidence>
<dbReference type="InterPro" id="IPR018181">
    <property type="entry name" value="Heat_shock_70_CS"/>
</dbReference>
<name>A0ABZ1R9N2_9ACTN</name>
<dbReference type="Gene3D" id="3.90.640.10">
    <property type="entry name" value="Actin, Chain A, domain 4"/>
    <property type="match status" value="1"/>
</dbReference>
<dbReference type="PRINTS" id="PR00301">
    <property type="entry name" value="HEATSHOCK70"/>
</dbReference>
<dbReference type="SUPFAM" id="SSF53067">
    <property type="entry name" value="Actin-like ATPase domain"/>
    <property type="match status" value="2"/>
</dbReference>
<evidence type="ECO:0000313" key="11">
    <source>
        <dbReference type="EMBL" id="WUN91708.1"/>
    </source>
</evidence>
<organism evidence="11 12">
    <name type="scientific">Streptomyces bobili</name>
    <dbReference type="NCBI Taxonomy" id="67280"/>
    <lineage>
        <taxon>Bacteria</taxon>
        <taxon>Bacillati</taxon>
        <taxon>Actinomycetota</taxon>
        <taxon>Actinomycetes</taxon>
        <taxon>Kitasatosporales</taxon>
        <taxon>Streptomycetaceae</taxon>
        <taxon>Streptomyces</taxon>
    </lineage>
</organism>
<dbReference type="SUPFAM" id="SSF100920">
    <property type="entry name" value="Heat shock protein 70kD (HSP70), peptide-binding domain"/>
    <property type="match status" value="1"/>
</dbReference>
<feature type="compositionally biased region" description="Acidic residues" evidence="10">
    <location>
        <begin position="610"/>
        <end position="622"/>
    </location>
</feature>
<protein>
    <recommendedName>
        <fullName evidence="7">Chaperone protein DnaK</fullName>
    </recommendedName>
    <alternativeName>
        <fullName evidence="7">HSP70</fullName>
    </alternativeName>
    <alternativeName>
        <fullName evidence="7">Heat shock 70 kDa protein</fullName>
    </alternativeName>
    <alternativeName>
        <fullName evidence="7">Heat shock protein 70</fullName>
    </alternativeName>
</protein>
<dbReference type="NCBIfam" id="NF001413">
    <property type="entry name" value="PRK00290.1"/>
    <property type="match status" value="1"/>
</dbReference>
<dbReference type="HAMAP" id="MF_00332">
    <property type="entry name" value="DnaK"/>
    <property type="match status" value="1"/>
</dbReference>
<keyword evidence="12" id="KW-1185">Reference proteome</keyword>
<keyword evidence="9" id="KW-0175">Coiled coil</keyword>
<dbReference type="GeneID" id="93767134"/>
<dbReference type="PROSITE" id="PS00329">
    <property type="entry name" value="HSP70_2"/>
    <property type="match status" value="1"/>
</dbReference>
<keyword evidence="4 7" id="KW-0067">ATP-binding</keyword>
<gene>
    <name evidence="7 11" type="primary">dnaK</name>
    <name evidence="11" type="ORF">OHT53_39150</name>
</gene>
<keyword evidence="3 7" id="KW-0547">Nucleotide-binding</keyword>
<evidence type="ECO:0000256" key="4">
    <source>
        <dbReference type="ARBA" id="ARBA00022840"/>
    </source>
</evidence>
<reference evidence="11" key="1">
    <citation type="submission" date="2022-10" db="EMBL/GenBank/DDBJ databases">
        <title>The complete genomes of actinobacterial strains from the NBC collection.</title>
        <authorList>
            <person name="Joergensen T.S."/>
            <person name="Alvarez Arevalo M."/>
            <person name="Sterndorff E.B."/>
            <person name="Faurdal D."/>
            <person name="Vuksanovic O."/>
            <person name="Mourched A.-S."/>
            <person name="Charusanti P."/>
            <person name="Shaw S."/>
            <person name="Blin K."/>
            <person name="Weber T."/>
        </authorList>
    </citation>
    <scope>NUCLEOTIDE SEQUENCE</scope>
    <source>
        <strain evidence="11">NBC_00302</strain>
    </source>
</reference>
<comment type="similarity">
    <text evidence="1 7 8">Belongs to the heat shock protein 70 family.</text>
</comment>
<dbReference type="InterPro" id="IPR043129">
    <property type="entry name" value="ATPase_NBD"/>
</dbReference>
<comment type="induction">
    <text evidence="7">By stress conditions e.g. heat shock.</text>
</comment>
<evidence type="ECO:0000256" key="10">
    <source>
        <dbReference type="SAM" id="MobiDB-lite"/>
    </source>
</evidence>
<feature type="region of interest" description="Disordered" evidence="10">
    <location>
        <begin position="587"/>
        <end position="631"/>
    </location>
</feature>
<proteinExistence type="evidence at transcript level"/>
<keyword evidence="5 7" id="KW-0346">Stress response</keyword>
<accession>A0ABZ1R9N2</accession>
<dbReference type="InterPro" id="IPR012725">
    <property type="entry name" value="Chaperone_DnaK"/>
</dbReference>
<feature type="coiled-coil region" evidence="9">
    <location>
        <begin position="228"/>
        <end position="255"/>
    </location>
</feature>
<evidence type="ECO:0000313" key="12">
    <source>
        <dbReference type="Proteomes" id="UP001432071"/>
    </source>
</evidence>
<dbReference type="PROSITE" id="PS00297">
    <property type="entry name" value="HSP70_1"/>
    <property type="match status" value="1"/>
</dbReference>
<evidence type="ECO:0000256" key="1">
    <source>
        <dbReference type="ARBA" id="ARBA00007381"/>
    </source>
</evidence>
<feature type="coiled-coil region" evidence="9">
    <location>
        <begin position="485"/>
        <end position="512"/>
    </location>
</feature>
<evidence type="ECO:0000256" key="9">
    <source>
        <dbReference type="SAM" id="Coils"/>
    </source>
</evidence>
<dbReference type="Gene3D" id="3.30.420.40">
    <property type="match status" value="2"/>
</dbReference>
<evidence type="ECO:0000256" key="5">
    <source>
        <dbReference type="ARBA" id="ARBA00023016"/>
    </source>
</evidence>
<keyword evidence="6 7" id="KW-0143">Chaperone</keyword>
<sequence>MTRAVGIDLGTTNSVVCVLEGGEPTVITNTEGARTTPSVVAFSKTGEVLVGEVAKRQAVTNVERTVRSVKRHMGEAQWRFPDSGSVDGKRYTAQEISARVLQKLKRDAESYLGEDVTEAVVTVPAYFNDSQRTATKEAGEIAGLKVLRIINEPTSAALAYGLDKENDQTVLVFDLGGGTFDVSLLEIGEGVVEVKATNGDTHLGGDDWDQRIVDHLAQQFKNNYGIDLSKDKMAVQRLREAAERAKIELSSSSETTINLPYVTASAEGPLHLEEKLTRAQFQQLTGDLLERCKGPFHQAIKDAGIKVGDIDHVILVGGSTRMPAVTELVRELTGKDPHKGVNPDEVVAIGAAYQAGVLKGQVKDVLLLDVTPLSLGIETKGGIMTKLIERNTTIPTKRSEIFTTAEDNQPSVQIQVYQGEREIAAYNKKLGMFELTGLPPAPRGVPQIEVAFDIDANGIMHVTAKDLGTGREQKMTVTGGSSLPKDDIDRMMREAEQHAEEDRRRREAAETLNHAEQVAYQTEKLLTDNADNIPAEVRGEVDSALAELKQALREEPGDGDRTAVLRQAADKVTAAAQKVGTAMYAQARAQGQEQGQGQGAQSAGGAGGADQDEEVVDAEIVDEDKRQEGTG</sequence>
<comment type="function">
    <text evidence="7">Acts as a chaperone.</text>
</comment>
<keyword evidence="2 7" id="KW-0597">Phosphoprotein</keyword>
<dbReference type="Gene3D" id="2.60.34.10">
    <property type="entry name" value="Substrate Binding Domain Of DNAk, Chain A, domain 1"/>
    <property type="match status" value="1"/>
</dbReference>
<evidence type="ECO:0000256" key="3">
    <source>
        <dbReference type="ARBA" id="ARBA00022741"/>
    </source>
</evidence>
<feature type="compositionally biased region" description="Gly residues" evidence="10">
    <location>
        <begin position="594"/>
        <end position="608"/>
    </location>
</feature>